<protein>
    <submittedName>
        <fullName evidence="1">Putative membrane protein insertion efficiency factor</fullName>
    </submittedName>
</protein>
<dbReference type="SMART" id="SM01234">
    <property type="entry name" value="Haemolytic"/>
    <property type="match status" value="1"/>
</dbReference>
<dbReference type="Pfam" id="PF01809">
    <property type="entry name" value="YidD"/>
    <property type="match status" value="1"/>
</dbReference>
<dbReference type="RefSeq" id="WP_083972853.1">
    <property type="nucleotide sequence ID" value="NZ_CP014209.1"/>
</dbReference>
<keyword evidence="2" id="KW-1185">Reference proteome</keyword>
<reference evidence="1 2" key="1">
    <citation type="submission" date="2016-01" db="EMBL/GenBank/DDBJ databases">
        <title>Complete genome sequence of a soil Actinobacterium, Isoptericola dokdonensis DS-3.</title>
        <authorList>
            <person name="Kwon S.-K."/>
            <person name="Kim J.F."/>
        </authorList>
    </citation>
    <scope>NUCLEOTIDE SEQUENCE [LARGE SCALE GENOMIC DNA]</scope>
    <source>
        <strain evidence="1 2">DS-3</strain>
    </source>
</reference>
<dbReference type="PATRIC" id="fig|1300344.3.peg.800"/>
<dbReference type="STRING" id="1300344.I598_0795"/>
<accession>A0A168ERA3</accession>
<organism evidence="1 2">
    <name type="scientific">Isoptericola dokdonensis DS-3</name>
    <dbReference type="NCBI Taxonomy" id="1300344"/>
    <lineage>
        <taxon>Bacteria</taxon>
        <taxon>Bacillati</taxon>
        <taxon>Actinomycetota</taxon>
        <taxon>Actinomycetes</taxon>
        <taxon>Micrococcales</taxon>
        <taxon>Promicromonosporaceae</taxon>
        <taxon>Isoptericola</taxon>
    </lineage>
</organism>
<gene>
    <name evidence="1" type="primary">yidD_1</name>
    <name evidence="1" type="ORF">I598_0795</name>
</gene>
<dbReference type="PANTHER" id="PTHR33383">
    <property type="entry name" value="MEMBRANE PROTEIN INSERTION EFFICIENCY FACTOR-RELATED"/>
    <property type="match status" value="1"/>
</dbReference>
<dbReference type="InterPro" id="IPR002696">
    <property type="entry name" value="Membr_insert_effic_factor_YidD"/>
</dbReference>
<dbReference type="PANTHER" id="PTHR33383:SF1">
    <property type="entry name" value="MEMBRANE PROTEIN INSERTION EFFICIENCY FACTOR-RELATED"/>
    <property type="match status" value="1"/>
</dbReference>
<evidence type="ECO:0000313" key="2">
    <source>
        <dbReference type="Proteomes" id="UP000076794"/>
    </source>
</evidence>
<dbReference type="KEGG" id="ido:I598_0795"/>
<dbReference type="NCBIfam" id="TIGR00278">
    <property type="entry name" value="membrane protein insertion efficiency factor YidD"/>
    <property type="match status" value="1"/>
</dbReference>
<proteinExistence type="predicted"/>
<evidence type="ECO:0000313" key="1">
    <source>
        <dbReference type="EMBL" id="ANC30371.1"/>
    </source>
</evidence>
<name>A0A168ERA3_9MICO</name>
<dbReference type="OrthoDB" id="9801753at2"/>
<dbReference type="EMBL" id="CP014209">
    <property type="protein sequence ID" value="ANC30371.1"/>
    <property type="molecule type" value="Genomic_DNA"/>
</dbReference>
<dbReference type="Proteomes" id="UP000076794">
    <property type="component" value="Chromosome"/>
</dbReference>
<sequence>MGGVGWDDARDRARPLRWWSLPRHLGALAIRAYQGLVSSRTAARCRYVPTCSAYGLAAVRTFGLWRGSRLALGRVRRCDRDVAPGTADPLVVRPA</sequence>
<dbReference type="AlphaFoldDB" id="A0A168ERA3"/>